<feature type="transmembrane region" description="Helical" evidence="1">
    <location>
        <begin position="59"/>
        <end position="77"/>
    </location>
</feature>
<organism evidence="2 3">
    <name type="scientific">Moheibacter stercoris</name>
    <dbReference type="NCBI Taxonomy" id="1628251"/>
    <lineage>
        <taxon>Bacteria</taxon>
        <taxon>Pseudomonadati</taxon>
        <taxon>Bacteroidota</taxon>
        <taxon>Flavobacteriia</taxon>
        <taxon>Flavobacteriales</taxon>
        <taxon>Weeksellaceae</taxon>
        <taxon>Moheibacter</taxon>
    </lineage>
</organism>
<evidence type="ECO:0000256" key="1">
    <source>
        <dbReference type="SAM" id="Phobius"/>
    </source>
</evidence>
<accession>A0ABV2LXI3</accession>
<evidence type="ECO:0000313" key="3">
    <source>
        <dbReference type="Proteomes" id="UP001549146"/>
    </source>
</evidence>
<dbReference type="RefSeq" id="WP_354509464.1">
    <property type="nucleotide sequence ID" value="NZ_JBEPMO010000011.1"/>
</dbReference>
<proteinExistence type="predicted"/>
<dbReference type="Proteomes" id="UP001549146">
    <property type="component" value="Unassembled WGS sequence"/>
</dbReference>
<reference evidence="2 3" key="1">
    <citation type="submission" date="2024-06" db="EMBL/GenBank/DDBJ databases">
        <title>Genomic Encyclopedia of Type Strains, Phase IV (KMG-IV): sequencing the most valuable type-strain genomes for metagenomic binning, comparative biology and taxonomic classification.</title>
        <authorList>
            <person name="Goeker M."/>
        </authorList>
    </citation>
    <scope>NUCLEOTIDE SEQUENCE [LARGE SCALE GENOMIC DNA]</scope>
    <source>
        <strain evidence="2 3">DSM 29388</strain>
    </source>
</reference>
<sequence length="203" mass="23963">MGIQNYLYLGLEFLACVFAIYYWPKYKHTSLWIFLPFLIYTFLNEIAATYVAIQYQNRILYNVYIILSFLVFLYWFDRLIGLKFWKWMILGIFGFVVFYDIESKGFVIPLLKTAINFQSIVVLGFSFLFFAKLLGKKEVVEYQKLPEFWIVTGILLFYIGFVPLSLVIGMGYNVQELYAYAIIPLNFILYGGYMIGFYVSGKR</sequence>
<dbReference type="EMBL" id="JBEPMO010000011">
    <property type="protein sequence ID" value="MET3732337.1"/>
    <property type="molecule type" value="Genomic_DNA"/>
</dbReference>
<feature type="transmembrane region" description="Helical" evidence="1">
    <location>
        <begin position="147"/>
        <end position="172"/>
    </location>
</feature>
<protein>
    <submittedName>
        <fullName evidence="2">CBS domain containing-hemolysin-like protein</fullName>
    </submittedName>
</protein>
<keyword evidence="1" id="KW-1133">Transmembrane helix</keyword>
<feature type="transmembrane region" description="Helical" evidence="1">
    <location>
        <begin position="113"/>
        <end position="135"/>
    </location>
</feature>
<feature type="transmembrane region" description="Helical" evidence="1">
    <location>
        <begin position="6"/>
        <end position="24"/>
    </location>
</feature>
<evidence type="ECO:0000313" key="2">
    <source>
        <dbReference type="EMBL" id="MET3732337.1"/>
    </source>
</evidence>
<keyword evidence="1" id="KW-0812">Transmembrane</keyword>
<name>A0ABV2LXI3_9FLAO</name>
<feature type="transmembrane region" description="Helical" evidence="1">
    <location>
        <begin position="31"/>
        <end position="53"/>
    </location>
</feature>
<feature type="transmembrane region" description="Helical" evidence="1">
    <location>
        <begin position="84"/>
        <end position="101"/>
    </location>
</feature>
<gene>
    <name evidence="2" type="ORF">ABID46_001926</name>
</gene>
<keyword evidence="1" id="KW-0472">Membrane</keyword>
<feature type="transmembrane region" description="Helical" evidence="1">
    <location>
        <begin position="178"/>
        <end position="199"/>
    </location>
</feature>
<keyword evidence="3" id="KW-1185">Reference proteome</keyword>
<comment type="caution">
    <text evidence="2">The sequence shown here is derived from an EMBL/GenBank/DDBJ whole genome shotgun (WGS) entry which is preliminary data.</text>
</comment>